<evidence type="ECO:0000313" key="1">
    <source>
        <dbReference type="EMBL" id="KAJ7189687.1"/>
    </source>
</evidence>
<feature type="non-terminal residue" evidence="1">
    <location>
        <position position="822"/>
    </location>
</feature>
<dbReference type="Proteomes" id="UP001219525">
    <property type="component" value="Unassembled WGS sequence"/>
</dbReference>
<accession>A0AAD6XZB2</accession>
<protein>
    <submittedName>
        <fullName evidence="1">Uncharacterized protein</fullName>
    </submittedName>
</protein>
<dbReference type="EMBL" id="JARJCW010000169">
    <property type="protein sequence ID" value="KAJ7189687.1"/>
    <property type="molecule type" value="Genomic_DNA"/>
</dbReference>
<organism evidence="1 2">
    <name type="scientific">Mycena pura</name>
    <dbReference type="NCBI Taxonomy" id="153505"/>
    <lineage>
        <taxon>Eukaryota</taxon>
        <taxon>Fungi</taxon>
        <taxon>Dikarya</taxon>
        <taxon>Basidiomycota</taxon>
        <taxon>Agaricomycotina</taxon>
        <taxon>Agaricomycetes</taxon>
        <taxon>Agaricomycetidae</taxon>
        <taxon>Agaricales</taxon>
        <taxon>Marasmiineae</taxon>
        <taxon>Mycenaceae</taxon>
        <taxon>Mycena</taxon>
    </lineage>
</organism>
<proteinExistence type="predicted"/>
<gene>
    <name evidence="1" type="ORF">GGX14DRAFT_382964</name>
</gene>
<dbReference type="AlphaFoldDB" id="A0AAD6XZB2"/>
<evidence type="ECO:0000313" key="2">
    <source>
        <dbReference type="Proteomes" id="UP001219525"/>
    </source>
</evidence>
<keyword evidence="2" id="KW-1185">Reference proteome</keyword>
<name>A0AAD6XZB2_9AGAR</name>
<sequence length="822" mass="92602">VADDVRVAFADLVAIDGVPANKVVQVFRRIGVALGVKVEGHVSRRSVGRCVAEAGNASKLEFVEATKNASGITLAGDGTSHKNETYESKFATIIQDESDGNKKLQFFLGLQMAANHTSETQRDGWIDTIKQLWEMGHEAGILDSDDAREFWTLVTGFHSDHAADQKKLFGLLEEYKTLCERGLRGEKTVRGMLSPALESFLFKVTHEAMRVAGGSAKWDALSASEKQASIDKSRKQIVRDLGEDEFRKLSPEEQADVDLFLWAGCCMHKELNAFKGGVFGMAQFWAQRGLEAPMKLYNRDNAAALKAVGTEAASRAEDVSTGGAIKLVSLCGAIFRHKDRKRGQQDSLRFFFDLELGFVVSFPDSSNTRFQSHEEGCAVLITYNDLFIKFLTYVRENKGSRTLNHMEKNVFQALHDIPTRHEICAVTLYYLAISYMREIRGHSHAEHNVLRLRDLHERLIAHIEDLIENPDLLLAPDASCETGAMDGKMWERPEAFYAVHRYAPDLPHLRDLLIAFLTAAKETWLRFAEEFSPDGRLAAATFEQIERAWMEVTNDLCESSFGMFRQTAKANPTMTLSQHNARAMYKFNGTSDYLRKLGPGMRAFLRRITRQQDASGDNRRQRIEIATSRQDVALRNIERDRIRLEKVRAARDALDRLAPILTLTALEYAYQLTPKSKDYLTIKVINEQLEWHKTYGAPGMPKLKKDWGSNRDTKYATLKAAVTEARERVPAHEKFGGLQVTGVSTELTKISTYVQTVLYTTEQGWQHIRTNRTNGVKESGEQNRTIRMHGTQSRTVTYALQIVARDNLTISSSAVISCPLHH</sequence>
<comment type="caution">
    <text evidence="1">The sequence shown here is derived from an EMBL/GenBank/DDBJ whole genome shotgun (WGS) entry which is preliminary data.</text>
</comment>
<reference evidence="1" key="1">
    <citation type="submission" date="2023-03" db="EMBL/GenBank/DDBJ databases">
        <title>Massive genome expansion in bonnet fungi (Mycena s.s.) driven by repeated elements and novel gene families across ecological guilds.</title>
        <authorList>
            <consortium name="Lawrence Berkeley National Laboratory"/>
            <person name="Harder C.B."/>
            <person name="Miyauchi S."/>
            <person name="Viragh M."/>
            <person name="Kuo A."/>
            <person name="Thoen E."/>
            <person name="Andreopoulos B."/>
            <person name="Lu D."/>
            <person name="Skrede I."/>
            <person name="Drula E."/>
            <person name="Henrissat B."/>
            <person name="Morin E."/>
            <person name="Kohler A."/>
            <person name="Barry K."/>
            <person name="LaButti K."/>
            <person name="Morin E."/>
            <person name="Salamov A."/>
            <person name="Lipzen A."/>
            <person name="Mereny Z."/>
            <person name="Hegedus B."/>
            <person name="Baldrian P."/>
            <person name="Stursova M."/>
            <person name="Weitz H."/>
            <person name="Taylor A."/>
            <person name="Grigoriev I.V."/>
            <person name="Nagy L.G."/>
            <person name="Martin F."/>
            <person name="Kauserud H."/>
        </authorList>
    </citation>
    <scope>NUCLEOTIDE SEQUENCE</scope>
    <source>
        <strain evidence="1">9144</strain>
    </source>
</reference>